<dbReference type="Pfam" id="PF00335">
    <property type="entry name" value="Tetraspanin"/>
    <property type="match status" value="1"/>
</dbReference>
<evidence type="ECO:0000256" key="4">
    <source>
        <dbReference type="ARBA" id="ARBA00004922"/>
    </source>
</evidence>
<keyword evidence="22" id="KW-1185">Reference proteome</keyword>
<keyword evidence="11" id="KW-0735">Signal-anchor</keyword>
<dbReference type="InterPro" id="IPR031883">
    <property type="entry name" value="DUF4763"/>
</dbReference>
<evidence type="ECO:0000256" key="11">
    <source>
        <dbReference type="ARBA" id="ARBA00022968"/>
    </source>
</evidence>
<dbReference type="InterPro" id="IPR018499">
    <property type="entry name" value="Tetraspanin/Peripherin"/>
</dbReference>
<protein>
    <recommendedName>
        <fullName evidence="17">Polypeptide N-acetylgalactosaminyltransferase</fullName>
        <ecNumber evidence="17">2.4.1.-</ecNumber>
    </recommendedName>
    <alternativeName>
        <fullName evidence="17">Protein-UDP acetylgalactosaminyltransferase</fullName>
    </alternativeName>
</protein>
<keyword evidence="7 17" id="KW-0808">Transferase</keyword>
<dbReference type="FunFam" id="3.90.550.10:FF:000021">
    <property type="entry name" value="Polypeptide N-acetylgalactosaminyltransferase"/>
    <property type="match status" value="1"/>
</dbReference>
<dbReference type="EnsemblMetazoa" id="GPAI039687-RA">
    <property type="protein sequence ID" value="GPAI039687-PA"/>
    <property type="gene ID" value="GPAI039687"/>
</dbReference>
<organism evidence="21 22">
    <name type="scientific">Glossina pallidipes</name>
    <name type="common">Tsetse fly</name>
    <dbReference type="NCBI Taxonomy" id="7398"/>
    <lineage>
        <taxon>Eukaryota</taxon>
        <taxon>Metazoa</taxon>
        <taxon>Ecdysozoa</taxon>
        <taxon>Arthropoda</taxon>
        <taxon>Hexapoda</taxon>
        <taxon>Insecta</taxon>
        <taxon>Pterygota</taxon>
        <taxon>Neoptera</taxon>
        <taxon>Endopterygota</taxon>
        <taxon>Diptera</taxon>
        <taxon>Brachycera</taxon>
        <taxon>Muscomorpha</taxon>
        <taxon>Hippoboscoidea</taxon>
        <taxon>Glossinidae</taxon>
        <taxon>Glossina</taxon>
    </lineage>
</organism>
<dbReference type="GO" id="GO:0004653">
    <property type="term" value="F:polypeptide N-acetylgalactosaminyltransferase activity"/>
    <property type="evidence" value="ECO:0007669"/>
    <property type="project" value="UniProtKB-ARBA"/>
</dbReference>
<dbReference type="InterPro" id="IPR001173">
    <property type="entry name" value="Glyco_trans_2-like"/>
</dbReference>
<proteinExistence type="inferred from homology"/>
<evidence type="ECO:0000256" key="9">
    <source>
        <dbReference type="ARBA" id="ARBA00022723"/>
    </source>
</evidence>
<keyword evidence="13 17" id="KW-0333">Golgi apparatus</keyword>
<evidence type="ECO:0000256" key="15">
    <source>
        <dbReference type="ARBA" id="ARBA00023157"/>
    </source>
</evidence>
<evidence type="ECO:0000313" key="21">
    <source>
        <dbReference type="EnsemblMetazoa" id="GPAI039687-PA"/>
    </source>
</evidence>
<evidence type="ECO:0000313" key="22">
    <source>
        <dbReference type="Proteomes" id="UP000092445"/>
    </source>
</evidence>
<dbReference type="SMART" id="SM00458">
    <property type="entry name" value="RICIN"/>
    <property type="match status" value="1"/>
</dbReference>
<dbReference type="InterPro" id="IPR045885">
    <property type="entry name" value="GalNAc-T"/>
</dbReference>
<dbReference type="GO" id="GO:0046872">
    <property type="term" value="F:metal ion binding"/>
    <property type="evidence" value="ECO:0007669"/>
    <property type="project" value="UniProtKB-KW"/>
</dbReference>
<feature type="transmembrane region" description="Helical" evidence="17">
    <location>
        <begin position="190"/>
        <end position="210"/>
    </location>
</feature>
<dbReference type="PANTHER" id="PTHR11675:SF118">
    <property type="entry name" value="POLYPEPTIDE N-ACETYLGALACTOSAMINYLTRANSFERASE 3"/>
    <property type="match status" value="1"/>
</dbReference>
<dbReference type="AlphaFoldDB" id="A0A1B0AAU5"/>
<evidence type="ECO:0000256" key="13">
    <source>
        <dbReference type="ARBA" id="ARBA00023034"/>
    </source>
</evidence>
<evidence type="ECO:0000256" key="1">
    <source>
        <dbReference type="ARBA" id="ARBA00001936"/>
    </source>
</evidence>
<keyword evidence="18" id="KW-0175">Coiled coil</keyword>
<evidence type="ECO:0000256" key="17">
    <source>
        <dbReference type="RuleBase" id="RU361242"/>
    </source>
</evidence>
<dbReference type="Pfam" id="PF15960">
    <property type="entry name" value="DUF4763"/>
    <property type="match status" value="1"/>
</dbReference>
<dbReference type="InterPro" id="IPR000772">
    <property type="entry name" value="Ricin_B_lectin"/>
</dbReference>
<reference evidence="22" key="1">
    <citation type="submission" date="2014-03" db="EMBL/GenBank/DDBJ databases">
        <authorList>
            <person name="Aksoy S."/>
            <person name="Warren W."/>
            <person name="Wilson R.K."/>
        </authorList>
    </citation>
    <scope>NUCLEOTIDE SEQUENCE [LARGE SCALE GENOMIC DNA]</scope>
    <source>
        <strain evidence="22">IAEA</strain>
    </source>
</reference>
<comment type="subcellular location">
    <subcellularLocation>
        <location evidence="3 17">Golgi apparatus membrane</location>
        <topology evidence="3 17">Single-pass type II membrane protein</topology>
    </subcellularLocation>
    <subcellularLocation>
        <location evidence="2">Membrane</location>
        <topology evidence="2">Multi-pass membrane protein</topology>
    </subcellularLocation>
</comment>
<dbReference type="SUPFAM" id="SSF53448">
    <property type="entry name" value="Nucleotide-diphospho-sugar transferases"/>
    <property type="match status" value="1"/>
</dbReference>
<dbReference type="Gene3D" id="1.10.1450.10">
    <property type="entry name" value="Tetraspanin"/>
    <property type="match status" value="1"/>
</dbReference>
<accession>A0A1B0AAU5</accession>
<keyword evidence="14 17" id="KW-0472">Membrane</keyword>
<feature type="transmembrane region" description="Helical" evidence="17">
    <location>
        <begin position="327"/>
        <end position="350"/>
    </location>
</feature>
<evidence type="ECO:0000256" key="12">
    <source>
        <dbReference type="ARBA" id="ARBA00022989"/>
    </source>
</evidence>
<dbReference type="Gene3D" id="3.90.550.10">
    <property type="entry name" value="Spore Coat Polysaccharide Biosynthesis Protein SpsA, Chain A"/>
    <property type="match status" value="1"/>
</dbReference>
<evidence type="ECO:0000256" key="19">
    <source>
        <dbReference type="SAM" id="MobiDB-lite"/>
    </source>
</evidence>
<dbReference type="Proteomes" id="UP000092445">
    <property type="component" value="Unassembled WGS sequence"/>
</dbReference>
<evidence type="ECO:0000256" key="18">
    <source>
        <dbReference type="SAM" id="Coils"/>
    </source>
</evidence>
<keyword evidence="12 17" id="KW-1133">Transmembrane helix</keyword>
<dbReference type="InterPro" id="IPR008952">
    <property type="entry name" value="Tetraspanin_EC2_sf"/>
</dbReference>
<dbReference type="GO" id="GO:0000139">
    <property type="term" value="C:Golgi membrane"/>
    <property type="evidence" value="ECO:0007669"/>
    <property type="project" value="UniProtKB-SubCell"/>
</dbReference>
<dbReference type="InterPro" id="IPR035992">
    <property type="entry name" value="Ricin_B-like_lectins"/>
</dbReference>
<keyword evidence="9" id="KW-0479">Metal-binding</keyword>
<evidence type="ECO:0000256" key="6">
    <source>
        <dbReference type="ARBA" id="ARBA00022676"/>
    </source>
</evidence>
<comment type="similarity">
    <text evidence="5 17">Belongs to the glycosyltransferase 2 family. GalNAc-T subfamily.</text>
</comment>
<dbReference type="Pfam" id="PF00535">
    <property type="entry name" value="Glycos_transf_2"/>
    <property type="match status" value="1"/>
</dbReference>
<keyword evidence="15 17" id="KW-1015">Disulfide bond</keyword>
<dbReference type="GO" id="GO:0030246">
    <property type="term" value="F:carbohydrate binding"/>
    <property type="evidence" value="ECO:0007669"/>
    <property type="project" value="UniProtKB-KW"/>
</dbReference>
<dbReference type="SUPFAM" id="SSF50370">
    <property type="entry name" value="Ricin B-like lectins"/>
    <property type="match status" value="1"/>
</dbReference>
<dbReference type="Pfam" id="PF00652">
    <property type="entry name" value="Ricin_B_lectin"/>
    <property type="match status" value="1"/>
</dbReference>
<evidence type="ECO:0000256" key="10">
    <source>
        <dbReference type="ARBA" id="ARBA00022734"/>
    </source>
</evidence>
<feature type="region of interest" description="Disordered" evidence="19">
    <location>
        <begin position="16"/>
        <end position="44"/>
    </location>
</feature>
<sequence length="983" mass="114009">MDIFQRTCCKEFKGPEKEEEIEIFESESAPGTEEEEQTVEEEEKPINMSALFQELECMKRRIQMMQLRIKSMMMDEECPEEECVDLGVLLTCSENKEICELQKNHHKLQCQINELIRCCKEAKEQIKDLRLRMCAKAREILQLQKLTATLVTWKNTLEFEFGKCIERFEYLKHVKAEWEEVNAKFETQKYLTLMLLLMVAQIVAIFFASIDFRSLANEVVSNAWDAQIVDSNIMASYEIQFECCGKFGPTDYRNFGQEIPNSCYANGNSTNDYFTVGCLEKITDLFVIGEYLEKISNWLLIGLEFNTKPIASEIFVMGLRFQQLKKLWMLYLFLLFFAFFMFALSINLYVTTLQSNGQEQLQPKPPPKRRSLWPIRNIVAHYIGRGDIYGNMTADDYNINLFNPIAGEGANGRPVIVPVKDRFRMQRFFQLNSFNVLASDRIPLNRSLKDYRTQECRNEVYKLDELPTTSVVIVFHNEAWSVLLRTITSVISRTPQQLLKEIILVDDASDRNYLKRQLENYIKVLSVPTRLFRMASRSGLVSARLMGAQHARGDVLVFLDAHCECSRGWMEPLLQRIKESPKSVICPVIDIISDDNFSYTKTFENHWGAFNWQLSFRWFSSERRGTSLRETPTRPIKTPAMAGGLFAIDRKYFYAVGAYDEQMKIWGGENVEMSFRIWQCGGSVEISPCSHVGHVFRSSTPYTFPGGMSEVLGKNLARAAMVWMDEWQYFVMLYTSGLSLNMRDKVDVSSRLALREKLQCKPFSWYLENVWPEHFFPAHDRFFGKIIWLDGETECAQAYTHHMKNIPGHRISREWTRVIREIDSNADQFMSLIDLDRDKCLRPVKEDAPRASLQPITVGDCNAHHQTMDIYVITPSGKVMTNNNICLTYSEPKQSVIQMLKNRNATTTNVQLTQCLANDSRQLWDYDLDTQHINHRETKLCLTLKSALTGGRTQKPEKIVMAIECDFKDITQKWGLIPLPWKI</sequence>
<dbReference type="VEuPathDB" id="VectorBase:GPAI039687"/>
<evidence type="ECO:0000256" key="14">
    <source>
        <dbReference type="ARBA" id="ARBA00023136"/>
    </source>
</evidence>
<evidence type="ECO:0000256" key="7">
    <source>
        <dbReference type="ARBA" id="ARBA00022679"/>
    </source>
</evidence>
<keyword evidence="8 17" id="KW-0812">Transmembrane</keyword>
<evidence type="ECO:0000256" key="5">
    <source>
        <dbReference type="ARBA" id="ARBA00005680"/>
    </source>
</evidence>
<evidence type="ECO:0000256" key="2">
    <source>
        <dbReference type="ARBA" id="ARBA00004141"/>
    </source>
</evidence>
<dbReference type="SUPFAM" id="SSF48652">
    <property type="entry name" value="Tetraspanin"/>
    <property type="match status" value="1"/>
</dbReference>
<evidence type="ECO:0000256" key="16">
    <source>
        <dbReference type="ARBA" id="ARBA00023211"/>
    </source>
</evidence>
<dbReference type="STRING" id="7398.A0A1B0AAU5"/>
<dbReference type="UniPathway" id="UPA00378"/>
<reference evidence="21" key="2">
    <citation type="submission" date="2020-05" db="UniProtKB">
        <authorList>
            <consortium name="EnsemblMetazoa"/>
        </authorList>
    </citation>
    <scope>IDENTIFICATION</scope>
    <source>
        <strain evidence="21">IAEA</strain>
    </source>
</reference>
<feature type="domain" description="Ricin B lectin" evidence="20">
    <location>
        <begin position="827"/>
        <end position="977"/>
    </location>
</feature>
<dbReference type="CDD" id="cd03127">
    <property type="entry name" value="tetraspanin_LEL"/>
    <property type="match status" value="1"/>
</dbReference>
<dbReference type="PANTHER" id="PTHR11675">
    <property type="entry name" value="N-ACETYLGALACTOSAMINYLTRANSFERASE"/>
    <property type="match status" value="1"/>
</dbReference>
<evidence type="ECO:0000256" key="8">
    <source>
        <dbReference type="ARBA" id="ARBA00022692"/>
    </source>
</evidence>
<evidence type="ECO:0000259" key="20">
    <source>
        <dbReference type="SMART" id="SM00458"/>
    </source>
</evidence>
<feature type="compositionally biased region" description="Acidic residues" evidence="19">
    <location>
        <begin position="32"/>
        <end position="43"/>
    </location>
</feature>
<comment type="caution">
    <text evidence="17">Lacks conserved residue(s) required for the propagation of feature annotation.</text>
</comment>
<name>A0A1B0AAU5_GLOPL</name>
<keyword evidence="16 17" id="KW-0464">Manganese</keyword>
<keyword evidence="6 17" id="KW-0328">Glycosyltransferase</keyword>
<dbReference type="GO" id="GO:0006493">
    <property type="term" value="P:protein O-linked glycosylation"/>
    <property type="evidence" value="ECO:0007669"/>
    <property type="project" value="TreeGrafter"/>
</dbReference>
<comment type="cofactor">
    <cofactor evidence="1 17">
        <name>Mn(2+)</name>
        <dbReference type="ChEBI" id="CHEBI:29035"/>
    </cofactor>
</comment>
<dbReference type="Gene3D" id="2.80.10.50">
    <property type="match status" value="1"/>
</dbReference>
<evidence type="ECO:0000256" key="3">
    <source>
        <dbReference type="ARBA" id="ARBA00004323"/>
    </source>
</evidence>
<dbReference type="EC" id="2.4.1.-" evidence="17"/>
<dbReference type="PROSITE" id="PS50231">
    <property type="entry name" value="RICIN_B_LECTIN"/>
    <property type="match status" value="1"/>
</dbReference>
<dbReference type="CDD" id="cd02510">
    <property type="entry name" value="pp-GalNAc-T"/>
    <property type="match status" value="1"/>
</dbReference>
<feature type="coiled-coil region" evidence="18">
    <location>
        <begin position="105"/>
        <end position="132"/>
    </location>
</feature>
<dbReference type="InterPro" id="IPR029044">
    <property type="entry name" value="Nucleotide-diphossugar_trans"/>
</dbReference>
<keyword evidence="10 17" id="KW-0430">Lectin</keyword>
<comment type="pathway">
    <text evidence="4 17">Protein modification; protein glycosylation.</text>
</comment>